<feature type="transmembrane region" description="Helical" evidence="1">
    <location>
        <begin position="38"/>
        <end position="58"/>
    </location>
</feature>
<keyword evidence="1" id="KW-1133">Transmembrane helix</keyword>
<comment type="caution">
    <text evidence="2">The sequence shown here is derived from an EMBL/GenBank/DDBJ whole genome shotgun (WGS) entry which is preliminary data.</text>
</comment>
<evidence type="ECO:0000313" key="2">
    <source>
        <dbReference type="EMBL" id="TOZ04546.1"/>
    </source>
</evidence>
<feature type="transmembrane region" description="Helical" evidence="1">
    <location>
        <begin position="167"/>
        <end position="185"/>
    </location>
</feature>
<dbReference type="AlphaFoldDB" id="A0AAJ5FM82"/>
<evidence type="ECO:0000313" key="3">
    <source>
        <dbReference type="Proteomes" id="UP000785759"/>
    </source>
</evidence>
<sequence length="189" mass="20403">MLLPDVALSKERVILLVNSVILALAWVRYLFLPKTRPSFGVLGAFTLVYAALLLIQIMVNRRHRGLKISLDLNVVFGSYCLILVLLPLAYANTAIVGHLTGVGIIVSLIGVPMSYVPQNRLLYGIRIPASKNSPAVWQKTNHLAARICFGFGGLSFLLGLLGQAAFVLTMAVGAVVLAVSTSLYARKLS</sequence>
<dbReference type="Pfam" id="PF13630">
    <property type="entry name" value="SdpI"/>
    <property type="match status" value="1"/>
</dbReference>
<evidence type="ECO:0008006" key="4">
    <source>
        <dbReference type="Google" id="ProtNLM"/>
    </source>
</evidence>
<dbReference type="InterPro" id="IPR025962">
    <property type="entry name" value="SdpI/YhfL"/>
</dbReference>
<feature type="transmembrane region" description="Helical" evidence="1">
    <location>
        <begin position="12"/>
        <end position="32"/>
    </location>
</feature>
<dbReference type="RefSeq" id="WP_110139994.1">
    <property type="nucleotide sequence ID" value="NZ_CP021456.1"/>
</dbReference>
<dbReference type="Proteomes" id="UP000785759">
    <property type="component" value="Unassembled WGS sequence"/>
</dbReference>
<gene>
    <name evidence="2" type="ORF">DIS17_06205</name>
</gene>
<organism evidence="2 3">
    <name type="scientific">Levilactobacillus brevis</name>
    <name type="common">Lactobacillus brevis</name>
    <dbReference type="NCBI Taxonomy" id="1580"/>
    <lineage>
        <taxon>Bacteria</taxon>
        <taxon>Bacillati</taxon>
        <taxon>Bacillota</taxon>
        <taxon>Bacilli</taxon>
        <taxon>Lactobacillales</taxon>
        <taxon>Lactobacillaceae</taxon>
        <taxon>Levilactobacillus</taxon>
    </lineage>
</organism>
<feature type="transmembrane region" description="Helical" evidence="1">
    <location>
        <begin position="70"/>
        <end position="89"/>
    </location>
</feature>
<proteinExistence type="predicted"/>
<feature type="transmembrane region" description="Helical" evidence="1">
    <location>
        <begin position="95"/>
        <end position="116"/>
    </location>
</feature>
<accession>A0AAJ5FM82</accession>
<protein>
    <recommendedName>
        <fullName evidence="4">SdpI family protein</fullName>
    </recommendedName>
</protein>
<name>A0AAJ5FM82_LEVBR</name>
<keyword evidence="1" id="KW-0472">Membrane</keyword>
<dbReference type="EMBL" id="QFDK01000005">
    <property type="protein sequence ID" value="TOZ04546.1"/>
    <property type="molecule type" value="Genomic_DNA"/>
</dbReference>
<reference evidence="2" key="1">
    <citation type="submission" date="2018-05" db="EMBL/GenBank/DDBJ databases">
        <title>Genome Comparison of Lactic Acid Bacteria Isolated from non-Wheat Sourdough.</title>
        <authorList>
            <person name="Rice T."/>
            <person name="Axel C."/>
            <person name="Lynch K.M."/>
            <person name="Benz C."/>
            <person name="Arendt E.K."/>
            <person name="Coffey A."/>
        </authorList>
    </citation>
    <scope>NUCLEOTIDE SEQUENCE</scope>
    <source>
        <strain evidence="2">TR055</strain>
    </source>
</reference>
<evidence type="ECO:0000256" key="1">
    <source>
        <dbReference type="SAM" id="Phobius"/>
    </source>
</evidence>
<keyword evidence="1" id="KW-0812">Transmembrane</keyword>